<dbReference type="Proteomes" id="UP000594778">
    <property type="component" value="Chromosome"/>
</dbReference>
<evidence type="ECO:0000313" key="2">
    <source>
        <dbReference type="EMBL" id="QPS07272.1"/>
    </source>
</evidence>
<organism evidence="2 3">
    <name type="scientific">Delftia acidovorans</name>
    <name type="common">Pseudomonas acidovorans</name>
    <name type="synonym">Comamonas acidovorans</name>
    <dbReference type="NCBI Taxonomy" id="80866"/>
    <lineage>
        <taxon>Bacteria</taxon>
        <taxon>Pseudomonadati</taxon>
        <taxon>Pseudomonadota</taxon>
        <taxon>Betaproteobacteria</taxon>
        <taxon>Burkholderiales</taxon>
        <taxon>Comamonadaceae</taxon>
        <taxon>Delftia</taxon>
    </lineage>
</organism>
<feature type="signal peptide" evidence="1">
    <location>
        <begin position="1"/>
        <end position="30"/>
    </location>
</feature>
<dbReference type="EMBL" id="CP065668">
    <property type="protein sequence ID" value="QPS07272.1"/>
    <property type="molecule type" value="Genomic_DNA"/>
</dbReference>
<dbReference type="Gene3D" id="3.20.20.80">
    <property type="entry name" value="Glycosidases"/>
    <property type="match status" value="1"/>
</dbReference>
<gene>
    <name evidence="2" type="ORF">I6G66_23785</name>
</gene>
<evidence type="ECO:0000313" key="3">
    <source>
        <dbReference type="Proteomes" id="UP000594778"/>
    </source>
</evidence>
<evidence type="ECO:0008006" key="4">
    <source>
        <dbReference type="Google" id="ProtNLM"/>
    </source>
</evidence>
<feature type="chain" id="PRO_5032433558" description="Beta-galactosidase-like protein" evidence="1">
    <location>
        <begin position="31"/>
        <end position="625"/>
    </location>
</feature>
<evidence type="ECO:0000256" key="1">
    <source>
        <dbReference type="SAM" id="SignalP"/>
    </source>
</evidence>
<name>A0A7T2VYJ0_DELAC</name>
<dbReference type="AlphaFoldDB" id="A0A7T2VYJ0"/>
<protein>
    <recommendedName>
        <fullName evidence="4">Beta-galactosidase-like protein</fullName>
    </recommendedName>
</protein>
<reference evidence="2 3" key="1">
    <citation type="submission" date="2020-12" db="EMBL/GenBank/DDBJ databases">
        <title>FDA dAtabase for Regulatory Grade micrObial Sequences (FDA-ARGOS): Supporting development and validation of Infectious Disease Dx tests.</title>
        <authorList>
            <person name="Sproer C."/>
            <person name="Gronow S."/>
            <person name="Severitt S."/>
            <person name="Schroder I."/>
            <person name="Tallon L."/>
            <person name="Sadzewicz L."/>
            <person name="Zhao X."/>
            <person name="Boylan J."/>
            <person name="Ott S."/>
            <person name="Bowen H."/>
            <person name="Vavikolanu K."/>
            <person name="Mehta A."/>
            <person name="Aluvathingal J."/>
            <person name="Nadendla S."/>
            <person name="Lowell S."/>
            <person name="Myers T."/>
            <person name="Yan Y."/>
            <person name="Sichtig H."/>
        </authorList>
    </citation>
    <scope>NUCLEOTIDE SEQUENCE [LARGE SCALE GENOMIC DNA]</scope>
    <source>
        <strain evidence="2 3">FDAARGOS_909</strain>
    </source>
</reference>
<sequence length="625" mass="69446">MPQVSRHPLRSQAAALIATGFALASLAASAQAPAAVPRSQPLVIAPTVEGMLLCDEAVADTRIKSMDEAYAFCQQRKLDGSAAVNRLLDTLEPGGPKGNVQIGYTATLQLLGLYQRTAKGWEIDEAKVDSFLNVIRKVQRPVVLYFSADHFDSVGPIAAELAKDPVNLMQLKDGKPLELGYFGYRILPYTLSTDASVPVNHYRFKALEHMARKIRELPKPVQDRIIAYTLPGELHHMFPDFENGMGAYQDIRVTDYSPGSVAGFRQWLRTKYKDIAQFKAQTGLDYTSFDAIPAPSKDIRKEKLNGFGEHYDAFADGTLPVAGWLWDPEKAIERLELYVDGKLVGPMASGLNRLDVYRAVDNITSPNTGFRHNLDFSQMSAGKHVVQVVAESGGRKYQLANIDFNIVPRDQGKVVNNMGPKRLGWLPPIAMLRLKGVRSWLDMPGSGKDVYYNPLARDWNHYRESQVYAQLAVFHERAIAAGLPAAKLYSHQIIPDVNPSWNPQLFASTQTLDGKAPWQQGLNMYGGATNSDWLRGFMKQHQIGSGYGAPEFNPQQWKLDGTHLAALKAHYDAGASFISPYYFSVINQRFKGAAEHGVNRMELAPDNPKDGSDKFYKAIVEFARQ</sequence>
<proteinExistence type="predicted"/>
<accession>A0A7T2VYJ0</accession>
<keyword evidence="1" id="KW-0732">Signal</keyword>
<dbReference type="RefSeq" id="WP_197954822.1">
    <property type="nucleotide sequence ID" value="NZ_CP065668.1"/>
</dbReference>